<feature type="compositionally biased region" description="Low complexity" evidence="1">
    <location>
        <begin position="385"/>
        <end position="394"/>
    </location>
</feature>
<evidence type="ECO:0000313" key="3">
    <source>
        <dbReference type="EMBL" id="CAH0364473.1"/>
    </source>
</evidence>
<dbReference type="Gene3D" id="1.10.418.10">
    <property type="entry name" value="Calponin-like domain"/>
    <property type="match status" value="1"/>
</dbReference>
<dbReference type="OrthoDB" id="10686635at2759"/>
<dbReference type="EMBL" id="CAKKNE010000001">
    <property type="protein sequence ID" value="CAH0364473.1"/>
    <property type="molecule type" value="Genomic_DNA"/>
</dbReference>
<comment type="caution">
    <text evidence="3">The sequence shown here is derived from an EMBL/GenBank/DDBJ whole genome shotgun (WGS) entry which is preliminary data.</text>
</comment>
<dbReference type="AlphaFoldDB" id="A0A8J2S4C5"/>
<evidence type="ECO:0000313" key="4">
    <source>
        <dbReference type="Proteomes" id="UP000789595"/>
    </source>
</evidence>
<dbReference type="Proteomes" id="UP000789595">
    <property type="component" value="Unassembled WGS sequence"/>
</dbReference>
<sequence length="969" mass="105098">MDAALVDFVNGLPSLSCALVSTYEDLEDGKAVIEAAQHVLGCAEADAHASLEALSGVDAGRLERCEVRAQLDALDALRRKRQTPSGPVPRPVTTAPHARDKALCDACRDLCGNDVAADVAEALRPPDPRALCDAAARRHRSLVVVELAARVLRKGGAAKAEVKLVSKDRWELAGTDRQRFSSGAAVSNVRRALAALRSSRVLDQKMRLRCAVPASAVAAGDAEALRRVVRVALDALSTKSVPDDSSDSDVEAPRASPPPSSPPPKRPSPARDEPPPPPRPRPPRATPPSVPPPPRPRPPLSRSRTPQRGELRSTSRFVPVRAAATRERPRPRSAASSTSERRRAATPPPAAPPRDEKALAMTGNVAELKAFLRRRDLEKRRARSQPAPATQRRPVPQRPTPPKASPLLRRAGEAPLPAPPDDVLAKARHEKARQEAARRVRRWVDPASKRKRPQTAPTRSRVKRPPPKMPPPVSDCESVSDDDGAYYLPPPSRKDELASRAWLASLGFRCAVQSPSLANPLTNGALFADVVLKLVDVSMIPPRDRAILDRAVSGRRPASRKSARARVRCALRCLRHLPVPRSYLGRAAPFVGSSDCAWPLLAALSKLEAPGPRGVDAEVDRLPDVAEKTRLSLAIYRMTPEEIGVLIEKLQRLCPAAIEEESKDEISISVDKIDARTFRELDRDSSNEDAEPLAHDLLQASRAADVRSSKELTATGARVRTVAAGLHETVPAPAEPDEPAPPRDAADAAPPPFPAADDLDAADATPSKFPRPWRLAYAAEDRSQLRRALDRWLAELGVCERAPALQVDVLKRDLSDGMVLCALAERLTGVKLAPLPPKTPSLRRANLRKALDVLRDWDVPLGWRHPAPATEAGCERGDWGCLLPLLEDCYRCSLKWAPRAAFTEGVSADVAADGEAVDCSGNAVRPCVGAVRARPPPRRLGEEEDAPPVARRWSEQSFVRRAPRPMPRD</sequence>
<feature type="compositionally biased region" description="Pro residues" evidence="1">
    <location>
        <begin position="255"/>
        <end position="267"/>
    </location>
</feature>
<organism evidence="3 4">
    <name type="scientific">Pelagomonas calceolata</name>
    <dbReference type="NCBI Taxonomy" id="35677"/>
    <lineage>
        <taxon>Eukaryota</taxon>
        <taxon>Sar</taxon>
        <taxon>Stramenopiles</taxon>
        <taxon>Ochrophyta</taxon>
        <taxon>Pelagophyceae</taxon>
        <taxon>Pelagomonadales</taxon>
        <taxon>Pelagomonadaceae</taxon>
        <taxon>Pelagomonas</taxon>
    </lineage>
</organism>
<dbReference type="Pfam" id="PF17035">
    <property type="entry name" value="BET"/>
    <property type="match status" value="1"/>
</dbReference>
<keyword evidence="4" id="KW-1185">Reference proteome</keyword>
<feature type="compositionally biased region" description="Basic and acidic residues" evidence="1">
    <location>
        <begin position="423"/>
        <end position="448"/>
    </location>
</feature>
<feature type="domain" description="Calponin-homology (CH)" evidence="2">
    <location>
        <begin position="783"/>
        <end position="893"/>
    </location>
</feature>
<dbReference type="InterPro" id="IPR036872">
    <property type="entry name" value="CH_dom_sf"/>
</dbReference>
<evidence type="ECO:0000259" key="2">
    <source>
        <dbReference type="PROSITE" id="PS50021"/>
    </source>
</evidence>
<dbReference type="CDD" id="cd00014">
    <property type="entry name" value="CH_SF"/>
    <property type="match status" value="1"/>
</dbReference>
<feature type="region of interest" description="Disordered" evidence="1">
    <location>
        <begin position="932"/>
        <end position="969"/>
    </location>
</feature>
<dbReference type="PROSITE" id="PS50021">
    <property type="entry name" value="CH"/>
    <property type="match status" value="1"/>
</dbReference>
<dbReference type="Gene3D" id="1.20.1270.220">
    <property type="match status" value="1"/>
</dbReference>
<feature type="compositionally biased region" description="Pro residues" evidence="1">
    <location>
        <begin position="275"/>
        <end position="299"/>
    </location>
</feature>
<dbReference type="InterPro" id="IPR038336">
    <property type="entry name" value="NET_sf"/>
</dbReference>
<accession>A0A8J2S4C5</accession>
<dbReference type="InterPro" id="IPR027353">
    <property type="entry name" value="NET_dom"/>
</dbReference>
<feature type="region of interest" description="Disordered" evidence="1">
    <location>
        <begin position="238"/>
        <end position="491"/>
    </location>
</feature>
<dbReference type="InterPro" id="IPR001715">
    <property type="entry name" value="CH_dom"/>
</dbReference>
<name>A0A8J2S4C5_9STRA</name>
<gene>
    <name evidence="3" type="ORF">PECAL_1P08360</name>
</gene>
<feature type="region of interest" description="Disordered" evidence="1">
    <location>
        <begin position="726"/>
        <end position="767"/>
    </location>
</feature>
<proteinExistence type="predicted"/>
<evidence type="ECO:0000256" key="1">
    <source>
        <dbReference type="SAM" id="MobiDB-lite"/>
    </source>
</evidence>
<dbReference type="PRINTS" id="PR01217">
    <property type="entry name" value="PRICHEXTENSN"/>
</dbReference>
<protein>
    <recommendedName>
        <fullName evidence="2">Calponin-homology (CH) domain-containing protein</fullName>
    </recommendedName>
</protein>
<reference evidence="3" key="1">
    <citation type="submission" date="2021-11" db="EMBL/GenBank/DDBJ databases">
        <authorList>
            <consortium name="Genoscope - CEA"/>
            <person name="William W."/>
        </authorList>
    </citation>
    <scope>NUCLEOTIDE SEQUENCE</scope>
</reference>
<dbReference type="SUPFAM" id="SSF47576">
    <property type="entry name" value="Calponin-homology domain, CH-domain"/>
    <property type="match status" value="1"/>
</dbReference>